<evidence type="ECO:0000313" key="3">
    <source>
        <dbReference type="Proteomes" id="UP000480266"/>
    </source>
</evidence>
<name>A0A7C9RHS9_9BRAD</name>
<keyword evidence="3" id="KW-1185">Reference proteome</keyword>
<comment type="caution">
    <text evidence="2">The sequence shown here is derived from an EMBL/GenBank/DDBJ whole genome shotgun (WGS) entry which is preliminary data.</text>
</comment>
<evidence type="ECO:0000313" key="2">
    <source>
        <dbReference type="EMBL" id="NGX97584.1"/>
    </source>
</evidence>
<feature type="region of interest" description="Disordered" evidence="1">
    <location>
        <begin position="96"/>
        <end position="116"/>
    </location>
</feature>
<gene>
    <name evidence="2" type="ORF">G4V63_20980</name>
</gene>
<accession>A0A7C9RHS9</accession>
<proteinExistence type="predicted"/>
<dbReference type="AlphaFoldDB" id="A0A7C9RHS9"/>
<dbReference type="EMBL" id="JAAMRR010001077">
    <property type="protein sequence ID" value="NGX97584.1"/>
    <property type="molecule type" value="Genomic_DNA"/>
</dbReference>
<evidence type="ECO:0000256" key="1">
    <source>
        <dbReference type="SAM" id="MobiDB-lite"/>
    </source>
</evidence>
<sequence>MTKADDRPWTAEEDDFAQRMNRQMTRKAIGKVLGRTKNAVTGGLRLLAMTPEERRNLHAYRSQLRQKVDPNDPPIYRPTPEMLHDRDVRSMLPHRDLTGAFLGDPPVGLSALEGRR</sequence>
<organism evidence="2 3">
    <name type="scientific">Candidatus Afipia apatlaquensis</name>
    <dbReference type="NCBI Taxonomy" id="2712852"/>
    <lineage>
        <taxon>Bacteria</taxon>
        <taxon>Pseudomonadati</taxon>
        <taxon>Pseudomonadota</taxon>
        <taxon>Alphaproteobacteria</taxon>
        <taxon>Hyphomicrobiales</taxon>
        <taxon>Nitrobacteraceae</taxon>
        <taxon>Afipia</taxon>
    </lineage>
</organism>
<reference evidence="2" key="1">
    <citation type="submission" date="2020-02" db="EMBL/GenBank/DDBJ databases">
        <title>Draft genome sequence of Candidatus Afipia apatlaquensis IBT-C3, a potential strain for decolorization of textile dyes.</title>
        <authorList>
            <person name="Sanchez-Reyes A."/>
            <person name="Breton-Deval L."/>
            <person name="Mangelson H."/>
            <person name="Sanchez-Flores A."/>
        </authorList>
    </citation>
    <scope>NUCLEOTIDE SEQUENCE [LARGE SCALE GENOMIC DNA]</scope>
    <source>
        <strain evidence="2">IBT-C3</strain>
    </source>
</reference>
<dbReference type="Proteomes" id="UP000480266">
    <property type="component" value="Unassembled WGS sequence"/>
</dbReference>
<protein>
    <submittedName>
        <fullName evidence="2">Uncharacterized protein</fullName>
    </submittedName>
</protein>